<dbReference type="InterPro" id="IPR005181">
    <property type="entry name" value="SASA"/>
</dbReference>
<dbReference type="InterPro" id="IPR052940">
    <property type="entry name" value="Carb_Esterase_6"/>
</dbReference>
<dbReference type="EMBL" id="BAAAQB010000009">
    <property type="protein sequence ID" value="GAA2128074.1"/>
    <property type="molecule type" value="Genomic_DNA"/>
</dbReference>
<dbReference type="InterPro" id="IPR036514">
    <property type="entry name" value="SGNH_hydro_sf"/>
</dbReference>
<name>A0ABN2YJJ6_9MICC</name>
<accession>A0ABN2YJJ6</accession>
<feature type="domain" description="Sialate O-acetylesterase" evidence="2">
    <location>
        <begin position="17"/>
        <end position="258"/>
    </location>
</feature>
<organism evidence="3 4">
    <name type="scientific">Arthrobacter humicola</name>
    <dbReference type="NCBI Taxonomy" id="409291"/>
    <lineage>
        <taxon>Bacteria</taxon>
        <taxon>Bacillati</taxon>
        <taxon>Actinomycetota</taxon>
        <taxon>Actinomycetes</taxon>
        <taxon>Micrococcales</taxon>
        <taxon>Micrococcaceae</taxon>
        <taxon>Arthrobacter</taxon>
    </lineage>
</organism>
<protein>
    <recommendedName>
        <fullName evidence="2">Sialate O-acetylesterase domain-containing protein</fullName>
    </recommendedName>
</protein>
<sequence length="350" mass="36262">MLAGVTPAQAATKVTVLDVFLAVGQSNVSGRGLPSGTTDDPADPRIFQYGAKLRTFRNATIPLDMLDVAKGISPATTFARGYVKNQPANVGVLIIPAARGATAFTNSVGTPTWNVGTASAPEFDLPALAVTQTREGIAAAVAAGYTVKLKGILWHQGEGNWWMSTSAYSAKLDELIGYFRSQLAAPQLPFVVGGLAPEGITAQPGLANVDKSHKGTPSRVAYTAFAPSMAGGVNDGDAFHFSRTGDEFLGRTYLTAFWRAAKITYGPVPIITGTAKVGSTLTAVPGAWAVSPVTLSYQWYHSGTAVVGATAATYVVPSGDLGRTITVKVTGAKTGYTTTSRTSAGTKVAQ</sequence>
<keyword evidence="1" id="KW-0378">Hydrolase</keyword>
<dbReference type="SUPFAM" id="SSF52266">
    <property type="entry name" value="SGNH hydrolase"/>
    <property type="match status" value="1"/>
</dbReference>
<evidence type="ECO:0000313" key="3">
    <source>
        <dbReference type="EMBL" id="GAA2128074.1"/>
    </source>
</evidence>
<evidence type="ECO:0000256" key="1">
    <source>
        <dbReference type="ARBA" id="ARBA00022801"/>
    </source>
</evidence>
<proteinExistence type="predicted"/>
<dbReference type="PANTHER" id="PTHR31988">
    <property type="entry name" value="ESTERASE, PUTATIVE (DUF303)-RELATED"/>
    <property type="match status" value="1"/>
</dbReference>
<dbReference type="Gene3D" id="3.40.50.1110">
    <property type="entry name" value="SGNH hydrolase"/>
    <property type="match status" value="1"/>
</dbReference>
<reference evidence="3 4" key="1">
    <citation type="journal article" date="2019" name="Int. J. Syst. Evol. Microbiol.">
        <title>The Global Catalogue of Microorganisms (GCM) 10K type strain sequencing project: providing services to taxonomists for standard genome sequencing and annotation.</title>
        <authorList>
            <consortium name="The Broad Institute Genomics Platform"/>
            <consortium name="The Broad Institute Genome Sequencing Center for Infectious Disease"/>
            <person name="Wu L."/>
            <person name="Ma J."/>
        </authorList>
    </citation>
    <scope>NUCLEOTIDE SEQUENCE [LARGE SCALE GENOMIC DNA]</scope>
    <source>
        <strain evidence="3 4">JCM 15921</strain>
    </source>
</reference>
<dbReference type="Proteomes" id="UP001500102">
    <property type="component" value="Unassembled WGS sequence"/>
</dbReference>
<keyword evidence="4" id="KW-1185">Reference proteome</keyword>
<dbReference type="PANTHER" id="PTHR31988:SF19">
    <property type="entry name" value="9-O-ACETYL-N-ACETYLNEURAMINIC ACID DEACETYLASE-RELATED"/>
    <property type="match status" value="1"/>
</dbReference>
<evidence type="ECO:0000313" key="4">
    <source>
        <dbReference type="Proteomes" id="UP001500102"/>
    </source>
</evidence>
<gene>
    <name evidence="3" type="ORF">GCM10009825_06920</name>
</gene>
<comment type="caution">
    <text evidence="3">The sequence shown here is derived from an EMBL/GenBank/DDBJ whole genome shotgun (WGS) entry which is preliminary data.</text>
</comment>
<dbReference type="Pfam" id="PF03629">
    <property type="entry name" value="SASA"/>
    <property type="match status" value="1"/>
</dbReference>
<dbReference type="Gene3D" id="2.60.40.2700">
    <property type="match status" value="1"/>
</dbReference>
<evidence type="ECO:0000259" key="2">
    <source>
        <dbReference type="Pfam" id="PF03629"/>
    </source>
</evidence>